<gene>
    <name evidence="3" type="ORF">GCM10009788_38590</name>
</gene>
<dbReference type="RefSeq" id="WP_141006425.1">
    <property type="nucleotide sequence ID" value="NZ_BAAAOR010000028.1"/>
</dbReference>
<evidence type="ECO:0000313" key="4">
    <source>
        <dbReference type="Proteomes" id="UP001500842"/>
    </source>
</evidence>
<comment type="caution">
    <text evidence="3">The sequence shown here is derived from an EMBL/GenBank/DDBJ whole genome shotgun (WGS) entry which is preliminary data.</text>
</comment>
<evidence type="ECO:0000313" key="3">
    <source>
        <dbReference type="EMBL" id="GAA1531689.1"/>
    </source>
</evidence>
<accession>A0ABN2B2P3</accession>
<keyword evidence="4" id="KW-1185">Reference proteome</keyword>
<organism evidence="3 4">
    <name type="scientific">Nocardioides humi</name>
    <dbReference type="NCBI Taxonomy" id="449461"/>
    <lineage>
        <taxon>Bacteria</taxon>
        <taxon>Bacillati</taxon>
        <taxon>Actinomycetota</taxon>
        <taxon>Actinomycetes</taxon>
        <taxon>Propionibacteriales</taxon>
        <taxon>Nocardioidaceae</taxon>
        <taxon>Nocardioides</taxon>
    </lineage>
</organism>
<feature type="compositionally biased region" description="Polar residues" evidence="1">
    <location>
        <begin position="35"/>
        <end position="49"/>
    </location>
</feature>
<feature type="region of interest" description="Disordered" evidence="1">
    <location>
        <begin position="26"/>
        <end position="66"/>
    </location>
</feature>
<feature type="compositionally biased region" description="Low complexity" evidence="1">
    <location>
        <begin position="51"/>
        <end position="62"/>
    </location>
</feature>
<dbReference type="EMBL" id="BAAAOR010000028">
    <property type="protein sequence ID" value="GAA1531689.1"/>
    <property type="molecule type" value="Genomic_DNA"/>
</dbReference>
<proteinExistence type="predicted"/>
<evidence type="ECO:0008006" key="5">
    <source>
        <dbReference type="Google" id="ProtNLM"/>
    </source>
</evidence>
<feature type="signal peptide" evidence="2">
    <location>
        <begin position="1"/>
        <end position="21"/>
    </location>
</feature>
<feature type="chain" id="PRO_5046101854" description="Lipoprotein LpqN" evidence="2">
    <location>
        <begin position="22"/>
        <end position="208"/>
    </location>
</feature>
<evidence type="ECO:0000256" key="1">
    <source>
        <dbReference type="SAM" id="MobiDB-lite"/>
    </source>
</evidence>
<reference evidence="3 4" key="1">
    <citation type="journal article" date="2019" name="Int. J. Syst. Evol. Microbiol.">
        <title>The Global Catalogue of Microorganisms (GCM) 10K type strain sequencing project: providing services to taxonomists for standard genome sequencing and annotation.</title>
        <authorList>
            <consortium name="The Broad Institute Genomics Platform"/>
            <consortium name="The Broad Institute Genome Sequencing Center for Infectious Disease"/>
            <person name="Wu L."/>
            <person name="Ma J."/>
        </authorList>
    </citation>
    <scope>NUCLEOTIDE SEQUENCE [LARGE SCALE GENOMIC DNA]</scope>
    <source>
        <strain evidence="3 4">JCM 14942</strain>
    </source>
</reference>
<keyword evidence="2" id="KW-0732">Signal</keyword>
<sequence length="208" mass="22132">MVSRRRTLPAAALLLLPLALAACDDASPEPADGSGTPSAGSTEPSTAESGTAEPTASEPPAADGQLVEGKVLSYHLPGGVEWRTNVKDFTIASHRDGTRSWSIVGDEVTMHAGSPDTLDAVADLAGVGDRADNVPPLARVEDRVVQGVTGFMAETETRIRYGSKFHLLVLTWGTSYDGQYVILEMEGPPDDPRTREWFDAVLASITWK</sequence>
<dbReference type="Proteomes" id="UP001500842">
    <property type="component" value="Unassembled WGS sequence"/>
</dbReference>
<name>A0ABN2B2P3_9ACTN</name>
<evidence type="ECO:0000256" key="2">
    <source>
        <dbReference type="SAM" id="SignalP"/>
    </source>
</evidence>
<dbReference type="PROSITE" id="PS51257">
    <property type="entry name" value="PROKAR_LIPOPROTEIN"/>
    <property type="match status" value="1"/>
</dbReference>
<protein>
    <recommendedName>
        <fullName evidence="5">Lipoprotein LpqN</fullName>
    </recommendedName>
</protein>